<organism evidence="3 4">
    <name type="scientific">Guyparkeria halophila</name>
    <dbReference type="NCBI Taxonomy" id="47960"/>
    <lineage>
        <taxon>Bacteria</taxon>
        <taxon>Pseudomonadati</taxon>
        <taxon>Pseudomonadota</taxon>
        <taxon>Gammaproteobacteria</taxon>
        <taxon>Chromatiales</taxon>
        <taxon>Thioalkalibacteraceae</taxon>
        <taxon>Guyparkeria</taxon>
    </lineage>
</organism>
<keyword evidence="1" id="KW-0732">Signal</keyword>
<evidence type="ECO:0000256" key="1">
    <source>
        <dbReference type="SAM" id="SignalP"/>
    </source>
</evidence>
<name>A0A6I6D3G7_9GAMM</name>
<keyword evidence="4" id="KW-1185">Reference proteome</keyword>
<gene>
    <name evidence="3" type="ORF">GM160_11035</name>
</gene>
<accession>A0A6I6D3G7</accession>
<dbReference type="InterPro" id="IPR011042">
    <property type="entry name" value="6-blade_b-propeller_TolB-like"/>
</dbReference>
<reference evidence="3 4" key="1">
    <citation type="submission" date="2019-11" db="EMBL/GenBank/DDBJ databases">
        <authorList>
            <person name="Zhang J."/>
            <person name="Sun C."/>
        </authorList>
    </citation>
    <scope>NUCLEOTIDE SEQUENCE [LARGE SCALE GENOMIC DNA]</scope>
    <source>
        <strain evidence="4">sp2</strain>
    </source>
</reference>
<dbReference type="PANTHER" id="PTHR19328:SF75">
    <property type="entry name" value="ALDOSE SUGAR DEHYDROGENASE YLII"/>
    <property type="match status" value="1"/>
</dbReference>
<feature type="domain" description="Glucose/Sorbosone dehydrogenase" evidence="2">
    <location>
        <begin position="32"/>
        <end position="357"/>
    </location>
</feature>
<feature type="chain" id="PRO_5026133168" evidence="1">
    <location>
        <begin position="22"/>
        <end position="361"/>
    </location>
</feature>
<dbReference type="AlphaFoldDB" id="A0A6I6D3G7"/>
<dbReference type="InterPro" id="IPR012938">
    <property type="entry name" value="Glc/Sorbosone_DH"/>
</dbReference>
<evidence type="ECO:0000259" key="2">
    <source>
        <dbReference type="Pfam" id="PF07995"/>
    </source>
</evidence>
<dbReference type="EMBL" id="CP046415">
    <property type="protein sequence ID" value="QGT79368.1"/>
    <property type="molecule type" value="Genomic_DNA"/>
</dbReference>
<protein>
    <submittedName>
        <fullName evidence="3">PQQ-dependent sugar dehydrogenase</fullName>
    </submittedName>
</protein>
<dbReference type="SUPFAM" id="SSF50952">
    <property type="entry name" value="Soluble quinoprotein glucose dehydrogenase"/>
    <property type="match status" value="1"/>
</dbReference>
<dbReference type="PANTHER" id="PTHR19328">
    <property type="entry name" value="HEDGEHOG-INTERACTING PROTEIN"/>
    <property type="match status" value="1"/>
</dbReference>
<dbReference type="Gene3D" id="2.120.10.30">
    <property type="entry name" value="TolB, C-terminal domain"/>
    <property type="match status" value="1"/>
</dbReference>
<feature type="signal peptide" evidence="1">
    <location>
        <begin position="1"/>
        <end position="21"/>
    </location>
</feature>
<proteinExistence type="predicted"/>
<dbReference type="Pfam" id="PF07995">
    <property type="entry name" value="GSDH"/>
    <property type="match status" value="1"/>
</dbReference>
<dbReference type="KEGG" id="ghl:GM160_11035"/>
<evidence type="ECO:0000313" key="3">
    <source>
        <dbReference type="EMBL" id="QGT79368.1"/>
    </source>
</evidence>
<evidence type="ECO:0000313" key="4">
    <source>
        <dbReference type="Proteomes" id="UP000427716"/>
    </source>
</evidence>
<sequence>MTRTHTVLFAFLLAFAIPTLAQPTVETITDQLHHPWALTFLPDGDLLVTERRGRLWWVDPATGERRAIDGLPEVDHRNQGGLLDVLAHPAHADNQWVYLTWAGRCDGGNATHLGRGRLEGDRLVDFETLHVATPCVDSGIHFGSRLAFDRDGYLFMTVGDRGERNRAQDLADHNGSVLRFHADGRIPEDNPFVDRPDAEAAIFSYGHRNPQGAATHPQTGRVWIHEHGPRGGDEVNIPAAGENFGWPIQTYGREYAGPEIAPDEVEGVTGPIHHWTPSIAPSGMAFYDHAAAPDWQGSLFVGALAKRHLARLRLDGERVIGEERWLEEREWRIRDVEVGPNGALWVITDHADGRLLRLTPG</sequence>
<dbReference type="InterPro" id="IPR011041">
    <property type="entry name" value="Quinoprot_gluc/sorb_DH_b-prop"/>
</dbReference>
<dbReference type="RefSeq" id="WP_156575112.1">
    <property type="nucleotide sequence ID" value="NZ_CP046415.1"/>
</dbReference>
<dbReference type="Proteomes" id="UP000427716">
    <property type="component" value="Chromosome"/>
</dbReference>